<evidence type="ECO:0000313" key="2">
    <source>
        <dbReference type="Proteomes" id="UP000708208"/>
    </source>
</evidence>
<gene>
    <name evidence="1" type="ORF">AFUS01_LOCUS11188</name>
</gene>
<comment type="caution">
    <text evidence="1">The sequence shown here is derived from an EMBL/GenBank/DDBJ whole genome shotgun (WGS) entry which is preliminary data.</text>
</comment>
<sequence>TYGHHEGGLATLILRRGWISR</sequence>
<reference evidence="1" key="1">
    <citation type="submission" date="2021-06" db="EMBL/GenBank/DDBJ databases">
        <authorList>
            <person name="Hodson N. C."/>
            <person name="Mongue J. A."/>
            <person name="Jaron S. K."/>
        </authorList>
    </citation>
    <scope>NUCLEOTIDE SEQUENCE</scope>
</reference>
<dbReference type="AlphaFoldDB" id="A0A8J2NQJ4"/>
<dbReference type="Proteomes" id="UP000708208">
    <property type="component" value="Unassembled WGS sequence"/>
</dbReference>
<feature type="non-terminal residue" evidence="1">
    <location>
        <position position="1"/>
    </location>
</feature>
<proteinExistence type="predicted"/>
<protein>
    <submittedName>
        <fullName evidence="1">Uncharacterized protein</fullName>
    </submittedName>
</protein>
<keyword evidence="2" id="KW-1185">Reference proteome</keyword>
<evidence type="ECO:0000313" key="1">
    <source>
        <dbReference type="EMBL" id="CAG7722011.1"/>
    </source>
</evidence>
<organism evidence="1 2">
    <name type="scientific">Allacma fusca</name>
    <dbReference type="NCBI Taxonomy" id="39272"/>
    <lineage>
        <taxon>Eukaryota</taxon>
        <taxon>Metazoa</taxon>
        <taxon>Ecdysozoa</taxon>
        <taxon>Arthropoda</taxon>
        <taxon>Hexapoda</taxon>
        <taxon>Collembola</taxon>
        <taxon>Symphypleona</taxon>
        <taxon>Sminthuridae</taxon>
        <taxon>Allacma</taxon>
    </lineage>
</organism>
<dbReference type="EMBL" id="CAJVCH010085308">
    <property type="protein sequence ID" value="CAG7722011.1"/>
    <property type="molecule type" value="Genomic_DNA"/>
</dbReference>
<accession>A0A8J2NQJ4</accession>
<name>A0A8J2NQJ4_9HEXA</name>